<dbReference type="InterPro" id="IPR027417">
    <property type="entry name" value="P-loop_NTPase"/>
</dbReference>
<dbReference type="Proteomes" id="UP001519271">
    <property type="component" value="Unassembled WGS sequence"/>
</dbReference>
<protein>
    <submittedName>
        <fullName evidence="5">DNA replication protein DnaC</fullName>
    </submittedName>
</protein>
<organism evidence="5 6">
    <name type="scientific">Youngiibacter multivorans</name>
    <dbReference type="NCBI Taxonomy" id="937251"/>
    <lineage>
        <taxon>Bacteria</taxon>
        <taxon>Bacillati</taxon>
        <taxon>Bacillota</taxon>
        <taxon>Clostridia</taxon>
        <taxon>Eubacteriales</taxon>
        <taxon>Clostridiaceae</taxon>
        <taxon>Youngiibacter</taxon>
    </lineage>
</organism>
<comment type="caution">
    <text evidence="5">The sequence shown here is derived from an EMBL/GenBank/DDBJ whole genome shotgun (WGS) entry which is preliminary data.</text>
</comment>
<evidence type="ECO:0000256" key="1">
    <source>
        <dbReference type="ARBA" id="ARBA00008059"/>
    </source>
</evidence>
<accession>A0ABS4G6P4</accession>
<dbReference type="PANTHER" id="PTHR30050">
    <property type="entry name" value="CHROMOSOMAL REPLICATION INITIATOR PROTEIN DNAA"/>
    <property type="match status" value="1"/>
</dbReference>
<evidence type="ECO:0000259" key="4">
    <source>
        <dbReference type="SMART" id="SM00382"/>
    </source>
</evidence>
<dbReference type="EMBL" id="JAGGKC010000025">
    <property type="protein sequence ID" value="MBP1920198.1"/>
    <property type="molecule type" value="Genomic_DNA"/>
</dbReference>
<dbReference type="PANTHER" id="PTHR30050:SF4">
    <property type="entry name" value="ATP-BINDING PROTEIN RV3427C IN INSERTION SEQUENCE-RELATED"/>
    <property type="match status" value="1"/>
</dbReference>
<dbReference type="RefSeq" id="WP_209460378.1">
    <property type="nucleotide sequence ID" value="NZ_JAGGKC010000025.1"/>
</dbReference>
<dbReference type="SMART" id="SM00382">
    <property type="entry name" value="AAA"/>
    <property type="match status" value="1"/>
</dbReference>
<gene>
    <name evidence="5" type="ORF">J2Z34_002696</name>
</gene>
<dbReference type="CDD" id="cd00009">
    <property type="entry name" value="AAA"/>
    <property type="match status" value="1"/>
</dbReference>
<dbReference type="Gene3D" id="3.40.50.300">
    <property type="entry name" value="P-loop containing nucleotide triphosphate hydrolases"/>
    <property type="match status" value="1"/>
</dbReference>
<name>A0ABS4G6P4_9CLOT</name>
<dbReference type="InterPro" id="IPR047661">
    <property type="entry name" value="IstB"/>
</dbReference>
<comment type="similarity">
    <text evidence="1">Belongs to the IS21/IS1162 putative ATP-binding protein family.</text>
</comment>
<dbReference type="InterPro" id="IPR003593">
    <property type="entry name" value="AAA+_ATPase"/>
</dbReference>
<evidence type="ECO:0000313" key="5">
    <source>
        <dbReference type="EMBL" id="MBP1920198.1"/>
    </source>
</evidence>
<dbReference type="PIRSF" id="PIRSF003073">
    <property type="entry name" value="DNAC_TnpB_IstB"/>
    <property type="match status" value="1"/>
</dbReference>
<dbReference type="InterPro" id="IPR002611">
    <property type="entry name" value="IstB_ATP-bd"/>
</dbReference>
<sequence length="255" mass="29538">MNQNENIVDSEIRRLLKQFKLPDIHDRFNEEIGRAVEENLGHRAFLQRLLIVEEQGKKERLRRKKIKEAHFEQHKVIEGFDFRFQESVNQSKILDLASLSFLDKKENVILVGPPGVGKSHISTGLGMKACEAGRSVLFANAIELMDYLSECLEKGTLRQRLKKLLKVDLLIIDDLGYLKMDKEKESIFFQLIRQRYEKKSLIVTTNLPFNRWDEIFTNELAAAAVLDRLLHHAHVISISGDSYRVNKKLEEVLDA</sequence>
<dbReference type="Pfam" id="PF01695">
    <property type="entry name" value="IstB_IS21"/>
    <property type="match status" value="1"/>
</dbReference>
<dbReference type="NCBIfam" id="NF038214">
    <property type="entry name" value="IS21_help_AAA"/>
    <property type="match status" value="1"/>
</dbReference>
<keyword evidence="3" id="KW-0067">ATP-binding</keyword>
<evidence type="ECO:0000256" key="3">
    <source>
        <dbReference type="ARBA" id="ARBA00022840"/>
    </source>
</evidence>
<reference evidence="5 6" key="1">
    <citation type="submission" date="2021-03" db="EMBL/GenBank/DDBJ databases">
        <title>Genomic Encyclopedia of Type Strains, Phase IV (KMG-IV): sequencing the most valuable type-strain genomes for metagenomic binning, comparative biology and taxonomic classification.</title>
        <authorList>
            <person name="Goeker M."/>
        </authorList>
    </citation>
    <scope>NUCLEOTIDE SEQUENCE [LARGE SCALE GENOMIC DNA]</scope>
    <source>
        <strain evidence="5 6">DSM 6139</strain>
    </source>
</reference>
<evidence type="ECO:0000256" key="2">
    <source>
        <dbReference type="ARBA" id="ARBA00022741"/>
    </source>
</evidence>
<keyword evidence="6" id="KW-1185">Reference proteome</keyword>
<proteinExistence type="inferred from homology"/>
<feature type="domain" description="AAA+ ATPase" evidence="4">
    <location>
        <begin position="104"/>
        <end position="237"/>
    </location>
</feature>
<evidence type="ECO:0000313" key="6">
    <source>
        <dbReference type="Proteomes" id="UP001519271"/>
    </source>
</evidence>
<keyword evidence="2" id="KW-0547">Nucleotide-binding</keyword>
<dbReference type="SUPFAM" id="SSF52540">
    <property type="entry name" value="P-loop containing nucleoside triphosphate hydrolases"/>
    <property type="match status" value="1"/>
</dbReference>
<dbReference type="InterPro" id="IPR028350">
    <property type="entry name" value="DNAC/IstB-like"/>
</dbReference>